<evidence type="ECO:0000313" key="6">
    <source>
        <dbReference type="EMBL" id="ODB95687.1"/>
    </source>
</evidence>
<evidence type="ECO:0000313" key="7">
    <source>
        <dbReference type="Proteomes" id="UP000094849"/>
    </source>
</evidence>
<organism evidence="6 7">
    <name type="scientific">Candidatus Thiodiazotropha endoloripes</name>
    <dbReference type="NCBI Taxonomy" id="1818881"/>
    <lineage>
        <taxon>Bacteria</taxon>
        <taxon>Pseudomonadati</taxon>
        <taxon>Pseudomonadota</taxon>
        <taxon>Gammaproteobacteria</taxon>
        <taxon>Chromatiales</taxon>
        <taxon>Sedimenticolaceae</taxon>
        <taxon>Candidatus Thiodiazotropha</taxon>
    </lineage>
</organism>
<dbReference type="GO" id="GO:0003700">
    <property type="term" value="F:DNA-binding transcription factor activity"/>
    <property type="evidence" value="ECO:0007669"/>
    <property type="project" value="InterPro"/>
</dbReference>
<evidence type="ECO:0000259" key="4">
    <source>
        <dbReference type="PROSITE" id="PS50937"/>
    </source>
</evidence>
<dbReference type="PANTHER" id="PTHR30204">
    <property type="entry name" value="REDOX-CYCLING DRUG-SENSING TRANSCRIPTIONAL ACTIVATOR SOXR"/>
    <property type="match status" value="1"/>
</dbReference>
<evidence type="ECO:0000256" key="2">
    <source>
        <dbReference type="ARBA" id="ARBA00023125"/>
    </source>
</evidence>
<dbReference type="GO" id="GO:0031419">
    <property type="term" value="F:cobalamin binding"/>
    <property type="evidence" value="ECO:0007669"/>
    <property type="project" value="InterPro"/>
</dbReference>
<dbReference type="RefSeq" id="WP_069024070.1">
    <property type="nucleotide sequence ID" value="NZ_LVJZ01000003.1"/>
</dbReference>
<comment type="caution">
    <text evidence="6">The sequence shown here is derived from an EMBL/GenBank/DDBJ whole genome shotgun (WGS) entry which is preliminary data.</text>
</comment>
<sequence>MSKSKIYSIGLISSLTGVKEATLRKWESRYGYPDPERSDSGRRYYSQSHLSNLISIKEQVDTGIPIRKAITNLKANVLPVQLLVDVNLAGVKAYGVVLEALKAHDLELCKSELRKLLNKGDLIECVEQVLAPLMVEVGECWYRGEISPYQEHCISSLLELALIEASMKKRVTQRGKNILLTTPYGELHTLGLSLLEIVLASIGGRCLNIGGGLSFQEVCKAVHAYSIEIVCISVSLYCKPRITHQYLTELRDSLPDQVELWIGGQGINLMKTLPTGVRYCATVSEAADLYTSLPKYLSPSDK</sequence>
<dbReference type="Pfam" id="PF02607">
    <property type="entry name" value="B12-binding_2"/>
    <property type="match status" value="1"/>
</dbReference>
<dbReference type="SMART" id="SM00422">
    <property type="entry name" value="HTH_MERR"/>
    <property type="match status" value="1"/>
</dbReference>
<reference evidence="6 7" key="1">
    <citation type="submission" date="2016-03" db="EMBL/GenBank/DDBJ databases">
        <title>Chemosynthetic sulphur-oxidizing symbionts of marine invertebrate animals are capable of nitrogen fixation.</title>
        <authorList>
            <person name="Petersen J.M."/>
            <person name="Kemper A."/>
            <person name="Gruber-Vodicka H."/>
            <person name="Cardini U."/>
            <person name="Geest Mvander."/>
            <person name="Kleiner M."/>
            <person name="Bulgheresi S."/>
            <person name="Fussmann M."/>
            <person name="Herbold C."/>
            <person name="Seah B.K.B."/>
            <person name="Antony C.Paul."/>
            <person name="Liu D."/>
            <person name="Belitz A."/>
            <person name="Weber M."/>
        </authorList>
    </citation>
    <scope>NUCLEOTIDE SEQUENCE [LARGE SCALE GENOMIC DNA]</scope>
    <source>
        <strain evidence="6">G_D</strain>
    </source>
</reference>
<dbReference type="GO" id="GO:0046872">
    <property type="term" value="F:metal ion binding"/>
    <property type="evidence" value="ECO:0007669"/>
    <property type="project" value="InterPro"/>
</dbReference>
<keyword evidence="1" id="KW-0805">Transcription regulation</keyword>
<feature type="domain" description="HTH merR-type" evidence="4">
    <location>
        <begin position="6"/>
        <end position="75"/>
    </location>
</feature>
<dbReference type="PROSITE" id="PS51332">
    <property type="entry name" value="B12_BINDING"/>
    <property type="match status" value="1"/>
</dbReference>
<keyword evidence="7" id="KW-1185">Reference proteome</keyword>
<dbReference type="Proteomes" id="UP000094849">
    <property type="component" value="Unassembled WGS sequence"/>
</dbReference>
<evidence type="ECO:0000256" key="3">
    <source>
        <dbReference type="ARBA" id="ARBA00023163"/>
    </source>
</evidence>
<name>A0A1E2ULR4_9GAMM</name>
<dbReference type="PANTHER" id="PTHR30204:SF67">
    <property type="entry name" value="HTH-TYPE TRANSCRIPTIONAL REGULATOR MLRA-RELATED"/>
    <property type="match status" value="1"/>
</dbReference>
<dbReference type="InterPro" id="IPR006158">
    <property type="entry name" value="Cobalamin-bd"/>
</dbReference>
<dbReference type="Gene3D" id="3.40.50.280">
    <property type="entry name" value="Cobalamin-binding domain"/>
    <property type="match status" value="1"/>
</dbReference>
<dbReference type="STRING" id="1818881.A3196_02320"/>
<protein>
    <recommendedName>
        <fullName evidence="8">MerR family transcriptional regulator</fullName>
    </recommendedName>
</protein>
<dbReference type="InterPro" id="IPR036594">
    <property type="entry name" value="Meth_synthase_dom"/>
</dbReference>
<evidence type="ECO:0008006" key="8">
    <source>
        <dbReference type="Google" id="ProtNLM"/>
    </source>
</evidence>
<dbReference type="GO" id="GO:0003677">
    <property type="term" value="F:DNA binding"/>
    <property type="evidence" value="ECO:0007669"/>
    <property type="project" value="UniProtKB-KW"/>
</dbReference>
<keyword evidence="3" id="KW-0804">Transcription</keyword>
<gene>
    <name evidence="6" type="ORF">A3196_02320</name>
</gene>
<dbReference type="Gene3D" id="1.10.1660.10">
    <property type="match status" value="1"/>
</dbReference>
<feature type="domain" description="B12-binding" evidence="5">
    <location>
        <begin position="175"/>
        <end position="302"/>
    </location>
</feature>
<dbReference type="SUPFAM" id="SSF52242">
    <property type="entry name" value="Cobalamin (vitamin B12)-binding domain"/>
    <property type="match status" value="1"/>
</dbReference>
<keyword evidence="2" id="KW-0238">DNA-binding</keyword>
<dbReference type="InterPro" id="IPR000551">
    <property type="entry name" value="MerR-type_HTH_dom"/>
</dbReference>
<dbReference type="AlphaFoldDB" id="A0A1E2ULR4"/>
<accession>A0A1E2ULR4</accession>
<dbReference type="PROSITE" id="PS50937">
    <property type="entry name" value="HTH_MERR_2"/>
    <property type="match status" value="1"/>
</dbReference>
<dbReference type="EMBL" id="LVJZ01000003">
    <property type="protein sequence ID" value="ODB95687.1"/>
    <property type="molecule type" value="Genomic_DNA"/>
</dbReference>
<evidence type="ECO:0000256" key="1">
    <source>
        <dbReference type="ARBA" id="ARBA00023015"/>
    </source>
</evidence>
<dbReference type="InterPro" id="IPR009061">
    <property type="entry name" value="DNA-bd_dom_put_sf"/>
</dbReference>
<proteinExistence type="predicted"/>
<dbReference type="InterPro" id="IPR003759">
    <property type="entry name" value="Cbl-bd_cap"/>
</dbReference>
<dbReference type="InterPro" id="IPR036724">
    <property type="entry name" value="Cobalamin-bd_sf"/>
</dbReference>
<dbReference type="Pfam" id="PF13411">
    <property type="entry name" value="MerR_1"/>
    <property type="match status" value="1"/>
</dbReference>
<dbReference type="InterPro" id="IPR047057">
    <property type="entry name" value="MerR_fam"/>
</dbReference>
<dbReference type="Gene3D" id="1.10.1240.10">
    <property type="entry name" value="Methionine synthase domain"/>
    <property type="match status" value="1"/>
</dbReference>
<evidence type="ECO:0000259" key="5">
    <source>
        <dbReference type="PROSITE" id="PS51332"/>
    </source>
</evidence>
<dbReference type="SUPFAM" id="SSF46955">
    <property type="entry name" value="Putative DNA-binding domain"/>
    <property type="match status" value="1"/>
</dbReference>